<keyword evidence="2" id="KW-1185">Reference proteome</keyword>
<dbReference type="SMR" id="J7KHD2"/>
<accession>J7KHD2</accession>
<proteinExistence type="predicted"/>
<protein>
    <submittedName>
        <fullName evidence="1">EPS depolymerase</fullName>
    </submittedName>
</protein>
<sequence>MTTQAMAVISFDRCASIGALRATEPAQPGQRIDLKEYSQGTGYGGGYFIHQENDTTSPDDGGYCIVTPKGARWKRALNSLHELNVCHFGAVGGGKVDTADAFAKMMAWSQANIPAIGVQYPAGMFKLSKFTNTKEIARFRVAGAPVNSDFGYFNTTTLIGDNTEEGFILDIVARRTSIAHINFEGAADPFAANDKKVAGLKGFLRNTCPGGQYVRVSNWASSFVGGVTFSILDALDTKFDQFYVSKHTNSFIYGRWSGQTWGVWDHETAIELSNFNVQNCTGPHVFDLPRATQSEINNGWIEHTTNPGNLSDGHWLISNFSMEGCGPMLIENARLTRHHINLQAGSSWDKTTGNSSWTGLSGYEKGDLQLEWHGIDVAGSMTASYYSPEFRLDNNKGSSQWFYLGNIRTTGVGENVKITLQGTRGYNSVKGDATQHGGAAQAHGAAVISIKTVSSNYVDLEWDGEGACPVKNVKFTKPFKNSCHVFVELFDWTRYVSPFVQVTSKSRFEAGIPFDVVYDGRALTLAEIQAIVDTQSAAAGSTIELLDGVTGMCFGAKNGIGWNGQGDLLLRFALKDGYLPVKITDPVTERVTQGYIKVETSIPAK</sequence>
<dbReference type="GeneID" id="14297219"/>
<name>J7KHD2_9CAUD</name>
<dbReference type="Proteomes" id="UP000003802">
    <property type="component" value="Segment"/>
</dbReference>
<organism evidence="1 2">
    <name type="scientific">Erwinia phage phiEaH2</name>
    <dbReference type="NCBI Taxonomy" id="1029988"/>
    <lineage>
        <taxon>Viruses</taxon>
        <taxon>Duplodnaviria</taxon>
        <taxon>Heunggongvirae</taxon>
        <taxon>Uroviricota</taxon>
        <taxon>Caudoviricetes</taxon>
        <taxon>Chimalliviridae</taxon>
        <taxon>Erskinevirus</taxon>
        <taxon>Erskinevirus EaH2</taxon>
    </lineage>
</organism>
<dbReference type="EMBL" id="JX316028">
    <property type="protein sequence ID" value="AFQ96603.1"/>
    <property type="molecule type" value="Genomic_DNA"/>
</dbReference>
<evidence type="ECO:0000313" key="2">
    <source>
        <dbReference type="Proteomes" id="UP000003802"/>
    </source>
</evidence>
<dbReference type="RefSeq" id="YP_007237708.1">
    <property type="nucleotide sequence ID" value="NC_019929.1"/>
</dbReference>
<evidence type="ECO:0000313" key="1">
    <source>
        <dbReference type="EMBL" id="AFQ96603.1"/>
    </source>
</evidence>
<dbReference type="KEGG" id="vg:14297219"/>
<reference evidence="1 2" key="1">
    <citation type="journal article" date="2012" name="J. Virol.">
        <title>Complete Genomic Sequence of Erwinia amylovora Phage PhiEaH2.</title>
        <authorList>
            <person name="Domotor D."/>
            <person name="Becsagh P."/>
            <person name="Rakhely G."/>
            <person name="Schneider G."/>
            <person name="Kovacs T."/>
        </authorList>
    </citation>
    <scope>NUCLEOTIDE SEQUENCE [LARGE SCALE GENOMIC DNA]</scope>
</reference>